<dbReference type="Proteomes" id="UP000016932">
    <property type="component" value="Unassembled WGS sequence"/>
</dbReference>
<dbReference type="GeneID" id="19333347"/>
<proteinExistence type="predicted"/>
<dbReference type="VEuPathDB" id="FungiDB:MYCFIDRAFT_175205"/>
<evidence type="ECO:0000313" key="2">
    <source>
        <dbReference type="EMBL" id="EME81612.1"/>
    </source>
</evidence>
<keyword evidence="1" id="KW-0812">Transmembrane</keyword>
<dbReference type="HOGENOM" id="CLU_960184_0_0_1"/>
<feature type="transmembrane region" description="Helical" evidence="1">
    <location>
        <begin position="143"/>
        <end position="172"/>
    </location>
</feature>
<feature type="transmembrane region" description="Helical" evidence="1">
    <location>
        <begin position="192"/>
        <end position="213"/>
    </location>
</feature>
<organism evidence="2 3">
    <name type="scientific">Pseudocercospora fijiensis (strain CIRAD86)</name>
    <name type="common">Black leaf streak disease fungus</name>
    <name type="synonym">Mycosphaerella fijiensis</name>
    <dbReference type="NCBI Taxonomy" id="383855"/>
    <lineage>
        <taxon>Eukaryota</taxon>
        <taxon>Fungi</taxon>
        <taxon>Dikarya</taxon>
        <taxon>Ascomycota</taxon>
        <taxon>Pezizomycotina</taxon>
        <taxon>Dothideomycetes</taxon>
        <taxon>Dothideomycetidae</taxon>
        <taxon>Mycosphaerellales</taxon>
        <taxon>Mycosphaerellaceae</taxon>
        <taxon>Pseudocercospora</taxon>
    </lineage>
</organism>
<gene>
    <name evidence="2" type="ORF">MYCFIDRAFT_175205</name>
</gene>
<dbReference type="KEGG" id="pfj:MYCFIDRAFT_175205"/>
<dbReference type="EMBL" id="KB446559">
    <property type="protein sequence ID" value="EME81612.1"/>
    <property type="molecule type" value="Genomic_DNA"/>
</dbReference>
<keyword evidence="3" id="KW-1185">Reference proteome</keyword>
<sequence>MCPATRPQPPIDQLKQIMRKAPGISIFLETSKSRTSVDFASISEYLAVAKNGECEVKTFHLFPALCETRKMVHKDPQMTTEPHFRDLSSSKSSRISGRTIATSSQLIMNLLCMLVDCIHEDWQTDNPTHGSTIRQGLFHLLRFFLALLLTILIPLTIDLLLIVSNVTARWFYSTDDPTAIRFCTALTFGESVVYGSTATVICQSLIVVMPLFLASVEWIMACVNAIDLWVGVRFGPTVDAATIHRLSENVSRLIERRREQNVRRAAEDVVTQLVQGGQQEQEPPPPPYVQ</sequence>
<name>M3AVW2_PSEFD</name>
<accession>M3AVW2</accession>
<keyword evidence="1" id="KW-0472">Membrane</keyword>
<keyword evidence="1" id="KW-1133">Transmembrane helix</keyword>
<evidence type="ECO:0000313" key="3">
    <source>
        <dbReference type="Proteomes" id="UP000016932"/>
    </source>
</evidence>
<dbReference type="AlphaFoldDB" id="M3AVW2"/>
<protein>
    <submittedName>
        <fullName evidence="2">Uncharacterized protein</fullName>
    </submittedName>
</protein>
<reference evidence="2 3" key="1">
    <citation type="journal article" date="2012" name="PLoS Pathog.">
        <title>Diverse lifestyles and strategies of plant pathogenesis encoded in the genomes of eighteen Dothideomycetes fungi.</title>
        <authorList>
            <person name="Ohm R.A."/>
            <person name="Feau N."/>
            <person name="Henrissat B."/>
            <person name="Schoch C.L."/>
            <person name="Horwitz B.A."/>
            <person name="Barry K.W."/>
            <person name="Condon B.J."/>
            <person name="Copeland A.C."/>
            <person name="Dhillon B."/>
            <person name="Glaser F."/>
            <person name="Hesse C.N."/>
            <person name="Kosti I."/>
            <person name="LaButti K."/>
            <person name="Lindquist E.A."/>
            <person name="Lucas S."/>
            <person name="Salamov A.A."/>
            <person name="Bradshaw R.E."/>
            <person name="Ciuffetti L."/>
            <person name="Hamelin R.C."/>
            <person name="Kema G.H.J."/>
            <person name="Lawrence C."/>
            <person name="Scott J.A."/>
            <person name="Spatafora J.W."/>
            <person name="Turgeon B.G."/>
            <person name="de Wit P.J.G.M."/>
            <person name="Zhong S."/>
            <person name="Goodwin S.B."/>
            <person name="Grigoriev I.V."/>
        </authorList>
    </citation>
    <scope>NUCLEOTIDE SEQUENCE [LARGE SCALE GENOMIC DNA]</scope>
    <source>
        <strain evidence="2 3">CIRAD86</strain>
    </source>
</reference>
<evidence type="ECO:0000256" key="1">
    <source>
        <dbReference type="SAM" id="Phobius"/>
    </source>
</evidence>
<dbReference type="RefSeq" id="XP_007927228.1">
    <property type="nucleotide sequence ID" value="XM_007929037.1"/>
</dbReference>